<comment type="caution">
    <text evidence="2">The sequence shown here is derived from an EMBL/GenBank/DDBJ whole genome shotgun (WGS) entry which is preliminary data.</text>
</comment>
<feature type="compositionally biased region" description="Basic and acidic residues" evidence="1">
    <location>
        <begin position="9"/>
        <end position="18"/>
    </location>
</feature>
<keyword evidence="3" id="KW-1185">Reference proteome</keyword>
<accession>A0AAD8BM99</accession>
<evidence type="ECO:0000313" key="2">
    <source>
        <dbReference type="EMBL" id="KAK0056926.1"/>
    </source>
</evidence>
<reference evidence="2" key="2">
    <citation type="submission" date="2023-04" db="EMBL/GenBank/DDBJ databases">
        <authorList>
            <person name="Bu L."/>
            <person name="Lu L."/>
            <person name="Laidemitt M.R."/>
            <person name="Zhang S.M."/>
            <person name="Mutuku M."/>
            <person name="Mkoji G."/>
            <person name="Steinauer M."/>
            <person name="Loker E.S."/>
        </authorList>
    </citation>
    <scope>NUCLEOTIDE SEQUENCE</scope>
    <source>
        <strain evidence="2">KasaAsao</strain>
        <tissue evidence="2">Whole Snail</tissue>
    </source>
</reference>
<dbReference type="EMBL" id="JASAOG010000058">
    <property type="protein sequence ID" value="KAK0056926.1"/>
    <property type="molecule type" value="Genomic_DNA"/>
</dbReference>
<feature type="compositionally biased region" description="Basic and acidic residues" evidence="1">
    <location>
        <begin position="52"/>
        <end position="71"/>
    </location>
</feature>
<protein>
    <submittedName>
        <fullName evidence="2">Uncharacterized protein</fullName>
    </submittedName>
</protein>
<dbReference type="AlphaFoldDB" id="A0AAD8BM99"/>
<evidence type="ECO:0000256" key="1">
    <source>
        <dbReference type="SAM" id="MobiDB-lite"/>
    </source>
</evidence>
<proteinExistence type="predicted"/>
<sequence length="111" mass="12098">MDVVEEIPYDQRDLKDKGAAPSLNNELLPTQTFEEICSDNGNADEGGAACESKNKEYRPENQKGSEKETREAVYSPAEACDAAVPDMSTSNSKTDQVNVCSASKHVAEERL</sequence>
<dbReference type="Proteomes" id="UP001233172">
    <property type="component" value="Unassembled WGS sequence"/>
</dbReference>
<gene>
    <name evidence="2" type="ORF">Bpfe_013578</name>
</gene>
<feature type="region of interest" description="Disordered" evidence="1">
    <location>
        <begin position="37"/>
        <end position="111"/>
    </location>
</feature>
<feature type="region of interest" description="Disordered" evidence="1">
    <location>
        <begin position="1"/>
        <end position="25"/>
    </location>
</feature>
<reference evidence="2" key="1">
    <citation type="journal article" date="2023" name="PLoS Negl. Trop. Dis.">
        <title>A genome sequence for Biomphalaria pfeifferi, the major vector snail for the human-infecting parasite Schistosoma mansoni.</title>
        <authorList>
            <person name="Bu L."/>
            <person name="Lu L."/>
            <person name="Laidemitt M.R."/>
            <person name="Zhang S.M."/>
            <person name="Mutuku M."/>
            <person name="Mkoji G."/>
            <person name="Steinauer M."/>
            <person name="Loker E.S."/>
        </authorList>
    </citation>
    <scope>NUCLEOTIDE SEQUENCE</scope>
    <source>
        <strain evidence="2">KasaAsao</strain>
    </source>
</reference>
<name>A0AAD8BM99_BIOPF</name>
<evidence type="ECO:0000313" key="3">
    <source>
        <dbReference type="Proteomes" id="UP001233172"/>
    </source>
</evidence>
<organism evidence="2 3">
    <name type="scientific">Biomphalaria pfeifferi</name>
    <name type="common">Bloodfluke planorb</name>
    <name type="synonym">Freshwater snail</name>
    <dbReference type="NCBI Taxonomy" id="112525"/>
    <lineage>
        <taxon>Eukaryota</taxon>
        <taxon>Metazoa</taxon>
        <taxon>Spiralia</taxon>
        <taxon>Lophotrochozoa</taxon>
        <taxon>Mollusca</taxon>
        <taxon>Gastropoda</taxon>
        <taxon>Heterobranchia</taxon>
        <taxon>Euthyneura</taxon>
        <taxon>Panpulmonata</taxon>
        <taxon>Hygrophila</taxon>
        <taxon>Lymnaeoidea</taxon>
        <taxon>Planorbidae</taxon>
        <taxon>Biomphalaria</taxon>
    </lineage>
</organism>
<feature type="compositionally biased region" description="Polar residues" evidence="1">
    <location>
        <begin position="87"/>
        <end position="101"/>
    </location>
</feature>